<dbReference type="Proteomes" id="UP001302949">
    <property type="component" value="Unassembled WGS sequence"/>
</dbReference>
<name>A0ABU5Q3X2_9BACT</name>
<comment type="caution">
    <text evidence="4">The sequence shown here is derived from an EMBL/GenBank/DDBJ whole genome shotgun (WGS) entry which is preliminary data.</text>
</comment>
<keyword evidence="5" id="KW-1185">Reference proteome</keyword>
<evidence type="ECO:0000256" key="2">
    <source>
        <dbReference type="ARBA" id="ARBA00023445"/>
    </source>
</evidence>
<dbReference type="CDD" id="cd05227">
    <property type="entry name" value="AR_SDR_e"/>
    <property type="match status" value="1"/>
</dbReference>
<sequence>MQNKKVLITGITGFLGSHTAIAFLKKGYAVVGTIRNFSRKEAIKKTIVEHTNNGNMLSFVEIDLASPQADWDKALTNIDYVVHIASPFPTTLPKSDDELIIPAKQGTLNVLNAATKAGVKRVVITSSSGAAVYGNKKVGIFTEKDWTNIANLKDTTAYFRSKTIAEKAAWDFVKQIPNAPELVSILPGAILGPVLEKDFGTSANIVKKLLDGSMPAMPKIGYEMVDVRSVAQAFINAIEIEEAKGERFLCTNGYLTFSDIAKILKDKYPTKKIPSGTLPNFMVRFFSNIDKETKPILNDLETSRKVDNSKIKKLLKWQPIELEKAVVDTAESLLKQGII</sequence>
<accession>A0ABU5Q3X2</accession>
<evidence type="ECO:0000313" key="5">
    <source>
        <dbReference type="Proteomes" id="UP001302949"/>
    </source>
</evidence>
<protein>
    <submittedName>
        <fullName evidence="4">Aldehyde reductase</fullName>
    </submittedName>
</protein>
<comment type="similarity">
    <text evidence="2">Belongs to the NAD(P)-dependent epimerase/dehydratase family. Dihydroflavonol-4-reductase subfamily.</text>
</comment>
<organism evidence="4 5">
    <name type="scientific">Arcicella rigui</name>
    <dbReference type="NCBI Taxonomy" id="797020"/>
    <lineage>
        <taxon>Bacteria</taxon>
        <taxon>Pseudomonadati</taxon>
        <taxon>Bacteroidota</taxon>
        <taxon>Cytophagia</taxon>
        <taxon>Cytophagales</taxon>
        <taxon>Flectobacillaceae</taxon>
        <taxon>Arcicella</taxon>
    </lineage>
</organism>
<keyword evidence="1" id="KW-0560">Oxidoreductase</keyword>
<proteinExistence type="inferred from homology"/>
<dbReference type="Gene3D" id="3.40.50.720">
    <property type="entry name" value="NAD(P)-binding Rossmann-like Domain"/>
    <property type="match status" value="1"/>
</dbReference>
<evidence type="ECO:0000313" key="4">
    <source>
        <dbReference type="EMBL" id="MEA5137496.1"/>
    </source>
</evidence>
<dbReference type="RefSeq" id="WP_323294683.1">
    <property type="nucleotide sequence ID" value="NZ_JAYFUM010000001.1"/>
</dbReference>
<gene>
    <name evidence="4" type="ORF">VB248_00010</name>
</gene>
<evidence type="ECO:0000256" key="1">
    <source>
        <dbReference type="ARBA" id="ARBA00023002"/>
    </source>
</evidence>
<dbReference type="Pfam" id="PF01370">
    <property type="entry name" value="Epimerase"/>
    <property type="match status" value="1"/>
</dbReference>
<dbReference type="SUPFAM" id="SSF51735">
    <property type="entry name" value="NAD(P)-binding Rossmann-fold domains"/>
    <property type="match status" value="1"/>
</dbReference>
<feature type="domain" description="NAD-dependent epimerase/dehydratase" evidence="3">
    <location>
        <begin position="6"/>
        <end position="240"/>
    </location>
</feature>
<dbReference type="EMBL" id="JAYFUM010000001">
    <property type="protein sequence ID" value="MEA5137496.1"/>
    <property type="molecule type" value="Genomic_DNA"/>
</dbReference>
<dbReference type="InterPro" id="IPR050425">
    <property type="entry name" value="NAD(P)_dehydrat-like"/>
</dbReference>
<dbReference type="PANTHER" id="PTHR10366:SF564">
    <property type="entry name" value="STEROL-4-ALPHA-CARBOXYLATE 3-DEHYDROGENASE, DECARBOXYLATING"/>
    <property type="match status" value="1"/>
</dbReference>
<reference evidence="4 5" key="1">
    <citation type="submission" date="2023-12" db="EMBL/GenBank/DDBJ databases">
        <title>Novel species of the genus Arcicella isolated from rivers.</title>
        <authorList>
            <person name="Lu H."/>
        </authorList>
    </citation>
    <scope>NUCLEOTIDE SEQUENCE [LARGE SCALE GENOMIC DNA]</scope>
    <source>
        <strain evidence="4 5">KCTC 23307</strain>
    </source>
</reference>
<dbReference type="PANTHER" id="PTHR10366">
    <property type="entry name" value="NAD DEPENDENT EPIMERASE/DEHYDRATASE"/>
    <property type="match status" value="1"/>
</dbReference>
<evidence type="ECO:0000259" key="3">
    <source>
        <dbReference type="Pfam" id="PF01370"/>
    </source>
</evidence>
<dbReference type="InterPro" id="IPR036291">
    <property type="entry name" value="NAD(P)-bd_dom_sf"/>
</dbReference>
<dbReference type="InterPro" id="IPR001509">
    <property type="entry name" value="Epimerase_deHydtase"/>
</dbReference>